<evidence type="ECO:0000313" key="2">
    <source>
        <dbReference type="EnsemblPlants" id="PAC:32943044.CDS.1"/>
    </source>
</evidence>
<dbReference type="AlphaFoldDB" id="A0A2K1KVW6"/>
<dbReference type="Gramene" id="Pp3c3_25020V3.1">
    <property type="protein sequence ID" value="PAC:32943044.CDS.1"/>
    <property type="gene ID" value="Pp3c3_25020"/>
</dbReference>
<name>A0A2K1KVW6_PHYPA</name>
<gene>
    <name evidence="1" type="ORF">PHYPA_004929</name>
</gene>
<reference evidence="2" key="3">
    <citation type="submission" date="2020-12" db="UniProtKB">
        <authorList>
            <consortium name="EnsemblPlants"/>
        </authorList>
    </citation>
    <scope>IDENTIFICATION</scope>
</reference>
<dbReference type="InParanoid" id="A0A2K1KVW6"/>
<dbReference type="PaxDb" id="3218-PP1S333_51V6.1"/>
<keyword evidence="3" id="KW-1185">Reference proteome</keyword>
<dbReference type="EnsemblPlants" id="Pp3c3_25020V3.1">
    <property type="protein sequence ID" value="PAC:32943044.CDS.1"/>
    <property type="gene ID" value="Pp3c3_25020"/>
</dbReference>
<reference evidence="1 3" key="2">
    <citation type="journal article" date="2018" name="Plant J.">
        <title>The Physcomitrella patens chromosome-scale assembly reveals moss genome structure and evolution.</title>
        <authorList>
            <person name="Lang D."/>
            <person name="Ullrich K.K."/>
            <person name="Murat F."/>
            <person name="Fuchs J."/>
            <person name="Jenkins J."/>
            <person name="Haas F.B."/>
            <person name="Piednoel M."/>
            <person name="Gundlach H."/>
            <person name="Van Bel M."/>
            <person name="Meyberg R."/>
            <person name="Vives C."/>
            <person name="Morata J."/>
            <person name="Symeonidi A."/>
            <person name="Hiss M."/>
            <person name="Muchero W."/>
            <person name="Kamisugi Y."/>
            <person name="Saleh O."/>
            <person name="Blanc G."/>
            <person name="Decker E.L."/>
            <person name="van Gessel N."/>
            <person name="Grimwood J."/>
            <person name="Hayes R.D."/>
            <person name="Graham S.W."/>
            <person name="Gunter L.E."/>
            <person name="McDaniel S.F."/>
            <person name="Hoernstein S.N.W."/>
            <person name="Larsson A."/>
            <person name="Li F.W."/>
            <person name="Perroud P.F."/>
            <person name="Phillips J."/>
            <person name="Ranjan P."/>
            <person name="Rokshar D.S."/>
            <person name="Rothfels C.J."/>
            <person name="Schneider L."/>
            <person name="Shu S."/>
            <person name="Stevenson D.W."/>
            <person name="Thummler F."/>
            <person name="Tillich M."/>
            <person name="Villarreal Aguilar J.C."/>
            <person name="Widiez T."/>
            <person name="Wong G.K."/>
            <person name="Wymore A."/>
            <person name="Zhang Y."/>
            <person name="Zimmer A.D."/>
            <person name="Quatrano R.S."/>
            <person name="Mayer K.F.X."/>
            <person name="Goodstein D."/>
            <person name="Casacuberta J.M."/>
            <person name="Vandepoele K."/>
            <person name="Reski R."/>
            <person name="Cuming A.C."/>
            <person name="Tuskan G.A."/>
            <person name="Maumus F."/>
            <person name="Salse J."/>
            <person name="Schmutz J."/>
            <person name="Rensing S.A."/>
        </authorList>
    </citation>
    <scope>NUCLEOTIDE SEQUENCE [LARGE SCALE GENOMIC DNA]</scope>
    <source>
        <strain evidence="2 3">cv. Gransden 2004</strain>
    </source>
</reference>
<proteinExistence type="predicted"/>
<accession>A0A2K1KVW6</accession>
<evidence type="ECO:0000313" key="3">
    <source>
        <dbReference type="Proteomes" id="UP000006727"/>
    </source>
</evidence>
<sequence>MHNLLRNVFLRITDVEGCFGVGTHLHNLVDSKPTLVDHDRSSQRLPCPSLKARYAALFSASPQPQFCRGYEKERQ</sequence>
<reference evidence="1 3" key="1">
    <citation type="journal article" date="2008" name="Science">
        <title>The Physcomitrella genome reveals evolutionary insights into the conquest of land by plants.</title>
        <authorList>
            <person name="Rensing S."/>
            <person name="Lang D."/>
            <person name="Zimmer A."/>
            <person name="Terry A."/>
            <person name="Salamov A."/>
            <person name="Shapiro H."/>
            <person name="Nishiyama T."/>
            <person name="Perroud P.-F."/>
            <person name="Lindquist E."/>
            <person name="Kamisugi Y."/>
            <person name="Tanahashi T."/>
            <person name="Sakakibara K."/>
            <person name="Fujita T."/>
            <person name="Oishi K."/>
            <person name="Shin-I T."/>
            <person name="Kuroki Y."/>
            <person name="Toyoda A."/>
            <person name="Suzuki Y."/>
            <person name="Hashimoto A."/>
            <person name="Yamaguchi K."/>
            <person name="Sugano A."/>
            <person name="Kohara Y."/>
            <person name="Fujiyama A."/>
            <person name="Anterola A."/>
            <person name="Aoki S."/>
            <person name="Ashton N."/>
            <person name="Barbazuk W.B."/>
            <person name="Barker E."/>
            <person name="Bennetzen J."/>
            <person name="Bezanilla M."/>
            <person name="Blankenship R."/>
            <person name="Cho S.H."/>
            <person name="Dutcher S."/>
            <person name="Estelle M."/>
            <person name="Fawcett J.A."/>
            <person name="Gundlach H."/>
            <person name="Hanada K."/>
            <person name="Heyl A."/>
            <person name="Hicks K.A."/>
            <person name="Hugh J."/>
            <person name="Lohr M."/>
            <person name="Mayer K."/>
            <person name="Melkozernov A."/>
            <person name="Murata T."/>
            <person name="Nelson D."/>
            <person name="Pils B."/>
            <person name="Prigge M."/>
            <person name="Reiss B."/>
            <person name="Renner T."/>
            <person name="Rombauts S."/>
            <person name="Rushton P."/>
            <person name="Sanderfoot A."/>
            <person name="Schween G."/>
            <person name="Shiu S.-H."/>
            <person name="Stueber K."/>
            <person name="Theodoulou F.L."/>
            <person name="Tu H."/>
            <person name="Van de Peer Y."/>
            <person name="Verrier P.J."/>
            <person name="Waters E."/>
            <person name="Wood A."/>
            <person name="Yang L."/>
            <person name="Cove D."/>
            <person name="Cuming A."/>
            <person name="Hasebe M."/>
            <person name="Lucas S."/>
            <person name="Mishler D.B."/>
            <person name="Reski R."/>
            <person name="Grigoriev I."/>
            <person name="Quatrano R.S."/>
            <person name="Boore J.L."/>
        </authorList>
    </citation>
    <scope>NUCLEOTIDE SEQUENCE [LARGE SCALE GENOMIC DNA]</scope>
    <source>
        <strain evidence="2 3">cv. Gransden 2004</strain>
    </source>
</reference>
<dbReference type="Proteomes" id="UP000006727">
    <property type="component" value="Chromosome 3"/>
</dbReference>
<organism evidence="1">
    <name type="scientific">Physcomitrium patens</name>
    <name type="common">Spreading-leaved earth moss</name>
    <name type="synonym">Physcomitrella patens</name>
    <dbReference type="NCBI Taxonomy" id="3218"/>
    <lineage>
        <taxon>Eukaryota</taxon>
        <taxon>Viridiplantae</taxon>
        <taxon>Streptophyta</taxon>
        <taxon>Embryophyta</taxon>
        <taxon>Bryophyta</taxon>
        <taxon>Bryophytina</taxon>
        <taxon>Bryopsida</taxon>
        <taxon>Funariidae</taxon>
        <taxon>Funariales</taxon>
        <taxon>Funariaceae</taxon>
        <taxon>Physcomitrium</taxon>
    </lineage>
</organism>
<evidence type="ECO:0000313" key="1">
    <source>
        <dbReference type="EMBL" id="PNR57935.1"/>
    </source>
</evidence>
<protein>
    <submittedName>
        <fullName evidence="1 2">Uncharacterized protein</fullName>
    </submittedName>
</protein>
<dbReference type="EMBL" id="ABEU02000003">
    <property type="protein sequence ID" value="PNR57935.1"/>
    <property type="molecule type" value="Genomic_DNA"/>
</dbReference>